<dbReference type="GeneID" id="118278820"/>
<organism evidence="3 4">
    <name type="scientific">Spodoptera frugiperda</name>
    <name type="common">Fall armyworm</name>
    <dbReference type="NCBI Taxonomy" id="7108"/>
    <lineage>
        <taxon>Eukaryota</taxon>
        <taxon>Metazoa</taxon>
        <taxon>Ecdysozoa</taxon>
        <taxon>Arthropoda</taxon>
        <taxon>Hexapoda</taxon>
        <taxon>Insecta</taxon>
        <taxon>Pterygota</taxon>
        <taxon>Neoptera</taxon>
        <taxon>Endopterygota</taxon>
        <taxon>Lepidoptera</taxon>
        <taxon>Glossata</taxon>
        <taxon>Ditrysia</taxon>
        <taxon>Noctuoidea</taxon>
        <taxon>Noctuidae</taxon>
        <taxon>Amphipyrinae</taxon>
        <taxon>Spodoptera</taxon>
    </lineage>
</organism>
<evidence type="ECO:0000256" key="1">
    <source>
        <dbReference type="SAM" id="SignalP"/>
    </source>
</evidence>
<proteinExistence type="predicted"/>
<protein>
    <submittedName>
        <fullName evidence="4">Transferrin-like</fullName>
    </submittedName>
</protein>
<accession>A0A9R0F410</accession>
<keyword evidence="1" id="KW-0732">Signal</keyword>
<dbReference type="Pfam" id="PF00405">
    <property type="entry name" value="Transferrin"/>
    <property type="match status" value="2"/>
</dbReference>
<dbReference type="GO" id="GO:0005769">
    <property type="term" value="C:early endosome"/>
    <property type="evidence" value="ECO:0007669"/>
    <property type="project" value="TreeGrafter"/>
</dbReference>
<dbReference type="PROSITE" id="PS51408">
    <property type="entry name" value="TRANSFERRIN_LIKE_4"/>
    <property type="match status" value="2"/>
</dbReference>
<dbReference type="GO" id="GO:0006826">
    <property type="term" value="P:iron ion transport"/>
    <property type="evidence" value="ECO:0007669"/>
    <property type="project" value="TreeGrafter"/>
</dbReference>
<dbReference type="PANTHER" id="PTHR11485">
    <property type="entry name" value="TRANSFERRIN"/>
    <property type="match status" value="1"/>
</dbReference>
<evidence type="ECO:0000313" key="4">
    <source>
        <dbReference type="RefSeq" id="XP_050559468.1"/>
    </source>
</evidence>
<keyword evidence="3" id="KW-1185">Reference proteome</keyword>
<evidence type="ECO:0000313" key="3">
    <source>
        <dbReference type="Proteomes" id="UP000829999"/>
    </source>
</evidence>
<reference evidence="4" key="1">
    <citation type="submission" date="2025-08" db="UniProtKB">
        <authorList>
            <consortium name="RefSeq"/>
        </authorList>
    </citation>
    <scope>IDENTIFICATION</scope>
    <source>
        <tissue evidence="4">Whole larval tissue</tissue>
    </source>
</reference>
<sequence>MGRRIGVNVIFVLFCLIKVVLLQGTGSGNDGNLRLCIVEGRGLYKRAPTHCPILDKEKAGVECVLGTDRLDCLRRISKGTVDFGVFFPEDLVAAQWANIDVLVTNELRLRSRPFARNIVAVVNRRILPDDSSTLHAVLKNSTLCHPGESMDYLRPLSETLSAYLETLVLERSCDPSRSHTENRLKALADFYGKACKAGPWVPDKNRDAELKRQYPSLCAACAKTCMAGDIYWGNSGALTCLTDGVGDVTWGEADDVKSYFKIQEGEPLTGYENFAYLCRDGTWQDLTSEPCIWLRKPWNVIVAKRKASEAVSKLTQSLTNSSVTVDQHWRGALAALLESNQALPEPLHPPRAPMDYLAQAQGFREAYSQAGCDPPRHINFCTTSLLAKNKCEWLSEAGAVYGIAPPLQCIMRASTEECLKAVSDGDSDATAADSDWLVAGMRDYALKPILHEITPIMEQTGSIVAYVNKDSEITKMADLRGKRAAFPRYDGAAWHSVKDYITKHEKMSCKDYVEGYFKEICAPGMDGKKCYEVGEEEALKSLLDGKSDVAFVSMKTFNSFKETNAASENLEKIVPLCPEGNKKFCFVSWSNLGHIFVANNLTNIRRHEIINVFTKLDQLFGKHPPFHNAMFSMYGSFNHEMEVIFHSNTKSLATIDVLSTHPYNKIPYNFELAMSNVTDFSCGFGAKTTPSLILLLVTLVVYLINS</sequence>
<name>A0A9R0F410_SPOFR</name>
<dbReference type="Gene3D" id="3.40.190.10">
    <property type="entry name" value="Periplasmic binding protein-like II"/>
    <property type="match status" value="3"/>
</dbReference>
<dbReference type="GO" id="GO:0005615">
    <property type="term" value="C:extracellular space"/>
    <property type="evidence" value="ECO:0007669"/>
    <property type="project" value="TreeGrafter"/>
</dbReference>
<dbReference type="PRINTS" id="PR00422">
    <property type="entry name" value="TRANSFERRIN"/>
</dbReference>
<dbReference type="RefSeq" id="XP_050559468.1">
    <property type="nucleotide sequence ID" value="XM_050703511.1"/>
</dbReference>
<dbReference type="SMART" id="SM00094">
    <property type="entry name" value="TR_FER"/>
    <property type="match status" value="1"/>
</dbReference>
<dbReference type="SUPFAM" id="SSF53850">
    <property type="entry name" value="Periplasmic binding protein-like II"/>
    <property type="match status" value="2"/>
</dbReference>
<feature type="chain" id="PRO_5040181073" evidence="1">
    <location>
        <begin position="23"/>
        <end position="706"/>
    </location>
</feature>
<evidence type="ECO:0000259" key="2">
    <source>
        <dbReference type="PROSITE" id="PS51408"/>
    </source>
</evidence>
<dbReference type="InterPro" id="IPR001156">
    <property type="entry name" value="Transferrin-like_dom"/>
</dbReference>
<dbReference type="AlphaFoldDB" id="A0A9R0F410"/>
<dbReference type="Proteomes" id="UP000829999">
    <property type="component" value="Chromosome 24"/>
</dbReference>
<gene>
    <name evidence="4" type="primary">LOC118278820</name>
</gene>
<feature type="signal peptide" evidence="1">
    <location>
        <begin position="1"/>
        <end position="22"/>
    </location>
</feature>
<dbReference type="GO" id="GO:0055037">
    <property type="term" value="C:recycling endosome"/>
    <property type="evidence" value="ECO:0007669"/>
    <property type="project" value="TreeGrafter"/>
</dbReference>
<feature type="domain" description="Transferrin-like" evidence="2">
    <location>
        <begin position="378"/>
        <end position="679"/>
    </location>
</feature>
<dbReference type="OrthoDB" id="8170333at2759"/>
<feature type="domain" description="Transferrin-like" evidence="2">
    <location>
        <begin position="33"/>
        <end position="365"/>
    </location>
</feature>
<dbReference type="GO" id="GO:0005886">
    <property type="term" value="C:plasma membrane"/>
    <property type="evidence" value="ECO:0007669"/>
    <property type="project" value="TreeGrafter"/>
</dbReference>
<dbReference type="CDD" id="cd13529">
    <property type="entry name" value="PBP2_transferrin"/>
    <property type="match status" value="1"/>
</dbReference>
<dbReference type="PANTHER" id="PTHR11485:SF54">
    <property type="entry name" value="TRANSFERRIN"/>
    <property type="match status" value="1"/>
</dbReference>